<feature type="transmembrane region" description="Helical" evidence="10">
    <location>
        <begin position="101"/>
        <end position="117"/>
    </location>
</feature>
<dbReference type="SUPFAM" id="SSF55874">
    <property type="entry name" value="ATPase domain of HSP90 chaperone/DNA topoisomerase II/histidine kinase"/>
    <property type="match status" value="1"/>
</dbReference>
<feature type="transmembrane region" description="Helical" evidence="10">
    <location>
        <begin position="124"/>
        <end position="142"/>
    </location>
</feature>
<proteinExistence type="predicted"/>
<gene>
    <name evidence="12" type="ORF">ACH4F9_40330</name>
</gene>
<dbReference type="EMBL" id="JBIRGQ010000010">
    <property type="protein sequence ID" value="MFH8551253.1"/>
    <property type="molecule type" value="Genomic_DNA"/>
</dbReference>
<dbReference type="CDD" id="cd16917">
    <property type="entry name" value="HATPase_UhpB-NarQ-NarX-like"/>
    <property type="match status" value="1"/>
</dbReference>
<keyword evidence="5" id="KW-0547">Nucleotide-binding</keyword>
<keyword evidence="7" id="KW-0067">ATP-binding</keyword>
<name>A0ABW7R2R6_9ACTN</name>
<keyword evidence="10" id="KW-0472">Membrane</keyword>
<feature type="transmembrane region" description="Helical" evidence="10">
    <location>
        <begin position="53"/>
        <end position="73"/>
    </location>
</feature>
<dbReference type="PANTHER" id="PTHR24421">
    <property type="entry name" value="NITRATE/NITRITE SENSOR PROTEIN NARX-RELATED"/>
    <property type="match status" value="1"/>
</dbReference>
<dbReference type="Gene3D" id="3.30.565.10">
    <property type="entry name" value="Histidine kinase-like ATPase, C-terminal domain"/>
    <property type="match status" value="1"/>
</dbReference>
<reference evidence="12 13" key="1">
    <citation type="submission" date="2024-10" db="EMBL/GenBank/DDBJ databases">
        <title>The Natural Products Discovery Center: Release of the First 8490 Sequenced Strains for Exploring Actinobacteria Biosynthetic Diversity.</title>
        <authorList>
            <person name="Kalkreuter E."/>
            <person name="Kautsar S.A."/>
            <person name="Yang D."/>
            <person name="Bader C.D."/>
            <person name="Teijaro C.N."/>
            <person name="Fluegel L."/>
            <person name="Davis C.M."/>
            <person name="Simpson J.R."/>
            <person name="Lauterbach L."/>
            <person name="Steele A.D."/>
            <person name="Gui C."/>
            <person name="Meng S."/>
            <person name="Li G."/>
            <person name="Viehrig K."/>
            <person name="Ye F."/>
            <person name="Su P."/>
            <person name="Kiefer A.F."/>
            <person name="Nichols A."/>
            <person name="Cepeda A.J."/>
            <person name="Yan W."/>
            <person name="Fan B."/>
            <person name="Jiang Y."/>
            <person name="Adhikari A."/>
            <person name="Zheng C.-J."/>
            <person name="Schuster L."/>
            <person name="Cowan T.M."/>
            <person name="Smanski M.J."/>
            <person name="Chevrette M.G."/>
            <person name="De Carvalho L.P.S."/>
            <person name="Shen B."/>
        </authorList>
    </citation>
    <scope>NUCLEOTIDE SEQUENCE [LARGE SCALE GENOMIC DNA]</scope>
    <source>
        <strain evidence="12 13">NPDC017990</strain>
    </source>
</reference>
<dbReference type="InterPro" id="IPR003594">
    <property type="entry name" value="HATPase_dom"/>
</dbReference>
<keyword evidence="4" id="KW-0808">Transferase</keyword>
<feature type="compositionally biased region" description="Low complexity" evidence="9">
    <location>
        <begin position="286"/>
        <end position="304"/>
    </location>
</feature>
<evidence type="ECO:0000256" key="10">
    <source>
        <dbReference type="SAM" id="Phobius"/>
    </source>
</evidence>
<sequence length="437" mass="45562">MNVTPGQPPPAKGAGRSGARTGLRKAVGAGLAWSGAVVFPAVTYVTFSEGRQGFDLLMVLASIVLAAVVASLLRRRPLPALFLLLLGGVTATMEMRTTEVGYLQVLAGVCAVGYIAATRPRRTSVIAVLMAFTAQMGSLFGFPPDRGCSPPYSPQGCPPSGWASNSDQSALLVAVLLVTAWTAGSSLRERRTHAEALRAQVTARAITAERLRIARELHDMIAHSIGVIAIQAGVGSRVIDTQPAEARNALTTIETTSRETLAGLRRTLVALRRPETETETEAGARSESGPGPGVASGAAEGAAPPREPAPGLGDIDRLAAATRDAGVRAEIRRVGDGGPLPPDIDLAAFRILQEALTNVVRHAGTDTCRVTVERRDGELSLEVEDEGRGGLPAGTGFGLVGMRERVALLHGRFTAGPRPEGGFRVAALLPLPPGEAR</sequence>
<dbReference type="RefSeq" id="WP_397718071.1">
    <property type="nucleotide sequence ID" value="NZ_JBIRGN010000010.1"/>
</dbReference>
<dbReference type="GO" id="GO:0016301">
    <property type="term" value="F:kinase activity"/>
    <property type="evidence" value="ECO:0007669"/>
    <property type="project" value="UniProtKB-KW"/>
</dbReference>
<evidence type="ECO:0000256" key="7">
    <source>
        <dbReference type="ARBA" id="ARBA00022840"/>
    </source>
</evidence>
<evidence type="ECO:0000256" key="5">
    <source>
        <dbReference type="ARBA" id="ARBA00022741"/>
    </source>
</evidence>
<dbReference type="Pfam" id="PF07730">
    <property type="entry name" value="HisKA_3"/>
    <property type="match status" value="1"/>
</dbReference>
<dbReference type="InterPro" id="IPR011712">
    <property type="entry name" value="Sig_transdc_His_kin_sub3_dim/P"/>
</dbReference>
<evidence type="ECO:0000256" key="6">
    <source>
        <dbReference type="ARBA" id="ARBA00022777"/>
    </source>
</evidence>
<keyword evidence="10" id="KW-1133">Transmembrane helix</keyword>
<feature type="domain" description="Histidine kinase/HSP90-like ATPase" evidence="11">
    <location>
        <begin position="343"/>
        <end position="433"/>
    </location>
</feature>
<feature type="transmembrane region" description="Helical" evidence="10">
    <location>
        <begin position="26"/>
        <end position="47"/>
    </location>
</feature>
<evidence type="ECO:0000256" key="8">
    <source>
        <dbReference type="ARBA" id="ARBA00023012"/>
    </source>
</evidence>
<evidence type="ECO:0000256" key="4">
    <source>
        <dbReference type="ARBA" id="ARBA00022679"/>
    </source>
</evidence>
<evidence type="ECO:0000313" key="13">
    <source>
        <dbReference type="Proteomes" id="UP001610818"/>
    </source>
</evidence>
<evidence type="ECO:0000256" key="3">
    <source>
        <dbReference type="ARBA" id="ARBA00022553"/>
    </source>
</evidence>
<evidence type="ECO:0000313" key="12">
    <source>
        <dbReference type="EMBL" id="MFH8551253.1"/>
    </source>
</evidence>
<dbReference type="PANTHER" id="PTHR24421:SF10">
    <property type="entry name" value="NITRATE_NITRITE SENSOR PROTEIN NARQ"/>
    <property type="match status" value="1"/>
</dbReference>
<keyword evidence="10" id="KW-0812">Transmembrane</keyword>
<feature type="transmembrane region" description="Helical" evidence="10">
    <location>
        <begin position="78"/>
        <end position="95"/>
    </location>
</feature>
<dbReference type="Proteomes" id="UP001610818">
    <property type="component" value="Unassembled WGS sequence"/>
</dbReference>
<keyword evidence="3" id="KW-0597">Phosphoprotein</keyword>
<evidence type="ECO:0000256" key="1">
    <source>
        <dbReference type="ARBA" id="ARBA00000085"/>
    </source>
</evidence>
<dbReference type="Pfam" id="PF02518">
    <property type="entry name" value="HATPase_c"/>
    <property type="match status" value="1"/>
</dbReference>
<evidence type="ECO:0000256" key="9">
    <source>
        <dbReference type="SAM" id="MobiDB-lite"/>
    </source>
</evidence>
<evidence type="ECO:0000256" key="2">
    <source>
        <dbReference type="ARBA" id="ARBA00012438"/>
    </source>
</evidence>
<keyword evidence="13" id="KW-1185">Reference proteome</keyword>
<comment type="catalytic activity">
    <reaction evidence="1">
        <text>ATP + protein L-histidine = ADP + protein N-phospho-L-histidine.</text>
        <dbReference type="EC" id="2.7.13.3"/>
    </reaction>
</comment>
<protein>
    <recommendedName>
        <fullName evidence="2">histidine kinase</fullName>
        <ecNumber evidence="2">2.7.13.3</ecNumber>
    </recommendedName>
</protein>
<dbReference type="EC" id="2.7.13.3" evidence="2"/>
<dbReference type="SMART" id="SM00387">
    <property type="entry name" value="HATPase_c"/>
    <property type="match status" value="1"/>
</dbReference>
<dbReference type="InterPro" id="IPR036890">
    <property type="entry name" value="HATPase_C_sf"/>
</dbReference>
<organism evidence="12 13">
    <name type="scientific">Streptomyces longisporoflavus</name>
    <dbReference type="NCBI Taxonomy" id="28044"/>
    <lineage>
        <taxon>Bacteria</taxon>
        <taxon>Bacillati</taxon>
        <taxon>Actinomycetota</taxon>
        <taxon>Actinomycetes</taxon>
        <taxon>Kitasatosporales</taxon>
        <taxon>Streptomycetaceae</taxon>
        <taxon>Streptomyces</taxon>
    </lineage>
</organism>
<feature type="region of interest" description="Disordered" evidence="9">
    <location>
        <begin position="269"/>
        <end position="314"/>
    </location>
</feature>
<keyword evidence="8" id="KW-0902">Two-component regulatory system</keyword>
<dbReference type="InterPro" id="IPR050482">
    <property type="entry name" value="Sensor_HK_TwoCompSys"/>
</dbReference>
<accession>A0ABW7R2R6</accession>
<comment type="caution">
    <text evidence="12">The sequence shown here is derived from an EMBL/GenBank/DDBJ whole genome shotgun (WGS) entry which is preliminary data.</text>
</comment>
<evidence type="ECO:0000259" key="11">
    <source>
        <dbReference type="SMART" id="SM00387"/>
    </source>
</evidence>
<dbReference type="Gene3D" id="1.20.5.1930">
    <property type="match status" value="1"/>
</dbReference>
<keyword evidence="6 12" id="KW-0418">Kinase</keyword>